<comment type="caution">
    <text evidence="1">The sequence shown here is derived from an EMBL/GenBank/DDBJ whole genome shotgun (WGS) entry which is preliminary data.</text>
</comment>
<dbReference type="SUPFAM" id="SSF52317">
    <property type="entry name" value="Class I glutamine amidotransferase-like"/>
    <property type="match status" value="1"/>
</dbReference>
<name>A0ABS4WYK0_9MICO</name>
<dbReference type="Proteomes" id="UP001519290">
    <property type="component" value="Unassembled WGS sequence"/>
</dbReference>
<accession>A0ABS4WYK0</accession>
<sequence length="229" mass="25157">MKPRPCLLGADQEAALPSMPSILHLVQRPTTGGEDTPRLAVRDVYDLDRIDLDAYAGLVLASGCDQRFLRRHRQHLSDWVRSGGRLLFSGHALEPFVDGLPKHRKLEFHATSDLWLTEQGSHPIWDGVDRRELLYRTGVPGPHTFEDLQRLGVAGFYARSYLVDLPQDAVVITGIGPGHLPVDVSYPLGAGEVILHTGNDLISYTQPGADLAERALAHLELAPILAEVA</sequence>
<protein>
    <submittedName>
        <fullName evidence="1">Uncharacterized protein</fullName>
    </submittedName>
</protein>
<proteinExistence type="predicted"/>
<keyword evidence="2" id="KW-1185">Reference proteome</keyword>
<reference evidence="1 2" key="1">
    <citation type="submission" date="2021-03" db="EMBL/GenBank/DDBJ databases">
        <title>Sequencing the genomes of 1000 actinobacteria strains.</title>
        <authorList>
            <person name="Klenk H.-P."/>
        </authorList>
    </citation>
    <scope>NUCLEOTIDE SEQUENCE [LARGE SCALE GENOMIC DNA]</scope>
    <source>
        <strain evidence="1 2">DSM 14566</strain>
    </source>
</reference>
<gene>
    <name evidence="1" type="ORF">JOF43_001247</name>
</gene>
<evidence type="ECO:0000313" key="2">
    <source>
        <dbReference type="Proteomes" id="UP001519290"/>
    </source>
</evidence>
<dbReference type="EMBL" id="JAGIOD010000001">
    <property type="protein sequence ID" value="MBP2381290.1"/>
    <property type="molecule type" value="Genomic_DNA"/>
</dbReference>
<dbReference type="InterPro" id="IPR029062">
    <property type="entry name" value="Class_I_gatase-like"/>
</dbReference>
<dbReference type="RefSeq" id="WP_209900330.1">
    <property type="nucleotide sequence ID" value="NZ_BAAAJW010000002.1"/>
</dbReference>
<organism evidence="1 2">
    <name type="scientific">Brachybacterium sacelli</name>
    <dbReference type="NCBI Taxonomy" id="173364"/>
    <lineage>
        <taxon>Bacteria</taxon>
        <taxon>Bacillati</taxon>
        <taxon>Actinomycetota</taxon>
        <taxon>Actinomycetes</taxon>
        <taxon>Micrococcales</taxon>
        <taxon>Dermabacteraceae</taxon>
        <taxon>Brachybacterium</taxon>
    </lineage>
</organism>
<evidence type="ECO:0000313" key="1">
    <source>
        <dbReference type="EMBL" id="MBP2381290.1"/>
    </source>
</evidence>